<dbReference type="Gene3D" id="3.30.1150.10">
    <property type="match status" value="1"/>
</dbReference>
<gene>
    <name evidence="7" type="ORF">FBZ89_103440</name>
</gene>
<feature type="region of interest" description="Disordered" evidence="5">
    <location>
        <begin position="344"/>
        <end position="368"/>
    </location>
</feature>
<evidence type="ECO:0000256" key="5">
    <source>
        <dbReference type="SAM" id="MobiDB-lite"/>
    </source>
</evidence>
<dbReference type="InterPro" id="IPR006260">
    <property type="entry name" value="TonB/TolA_C"/>
</dbReference>
<dbReference type="SUPFAM" id="SSF74653">
    <property type="entry name" value="TolA/TonB C-terminal domain"/>
    <property type="match status" value="1"/>
</dbReference>
<feature type="domain" description="TonB C-terminal" evidence="6">
    <location>
        <begin position="103"/>
        <end position="203"/>
    </location>
</feature>
<dbReference type="NCBIfam" id="TIGR01352">
    <property type="entry name" value="tonB_Cterm"/>
    <property type="match status" value="1"/>
</dbReference>
<evidence type="ECO:0000256" key="2">
    <source>
        <dbReference type="ARBA" id="ARBA00022692"/>
    </source>
</evidence>
<dbReference type="Pfam" id="PF03544">
    <property type="entry name" value="TonB_C"/>
    <property type="match status" value="1"/>
</dbReference>
<evidence type="ECO:0000313" key="7">
    <source>
        <dbReference type="EMBL" id="TWB22809.1"/>
    </source>
</evidence>
<proteinExistence type="predicted"/>
<evidence type="ECO:0000256" key="1">
    <source>
        <dbReference type="ARBA" id="ARBA00004167"/>
    </source>
</evidence>
<keyword evidence="2" id="KW-0812">Transmembrane</keyword>
<dbReference type="GO" id="GO:0016020">
    <property type="term" value="C:membrane"/>
    <property type="evidence" value="ECO:0007669"/>
    <property type="project" value="UniProtKB-SubCell"/>
</dbReference>
<comment type="caution">
    <text evidence="7">The sequence shown here is derived from an EMBL/GenBank/DDBJ whole genome shotgun (WGS) entry which is preliminary data.</text>
</comment>
<evidence type="ECO:0000259" key="6">
    <source>
        <dbReference type="PROSITE" id="PS52015"/>
    </source>
</evidence>
<dbReference type="EMBL" id="VITN01000003">
    <property type="protein sequence ID" value="TWB22809.1"/>
    <property type="molecule type" value="Genomic_DNA"/>
</dbReference>
<evidence type="ECO:0000256" key="4">
    <source>
        <dbReference type="ARBA" id="ARBA00023136"/>
    </source>
</evidence>
<dbReference type="AlphaFoldDB" id="A0A560FMF4"/>
<dbReference type="Proteomes" id="UP000319859">
    <property type="component" value="Unassembled WGS sequence"/>
</dbReference>
<sequence length="368" mass="39803">MSCPDQAAKAKGGKYKRLFPCEIGDAARRGKGGLCPGGMRAGIEAGSAGDFLRDNAIIFCNHYHMTSFHKPTSMRFHHLIFPLPLLTVACASTSQPALDPKTPPKLDAASFARFPPQYPMAAIRLKEEGVVAIAVLCETDGHVTDGQVAVSSGHPQLDMAVEHAARSTRWRCKPALNLATQQPFAAWDVIRYRFQLKADEGSSAATSDLASGPYAHVGAVLDPQSFKPLPYPRDAEAAQERAPASIRFLCGVDGRVHTIEPLTSPDATPHLTRALIAAAKADNWRCLPATDYKSKEPVEGWGFYRYDFGQHKTQAVPMPPEAIKALGEPRPLMHAGDAIPLNIQFTGHTEPTKATDQDSPSPQDAPRP</sequence>
<name>A0A560FMF4_9PROT</name>
<accession>A0A560FMF4</accession>
<keyword evidence="3" id="KW-1133">Transmembrane helix</keyword>
<dbReference type="InterPro" id="IPR037682">
    <property type="entry name" value="TonB_C"/>
</dbReference>
<organism evidence="7 8">
    <name type="scientific">Nitrospirillum amazonense</name>
    <dbReference type="NCBI Taxonomy" id="28077"/>
    <lineage>
        <taxon>Bacteria</taxon>
        <taxon>Pseudomonadati</taxon>
        <taxon>Pseudomonadota</taxon>
        <taxon>Alphaproteobacteria</taxon>
        <taxon>Rhodospirillales</taxon>
        <taxon>Azospirillaceae</taxon>
        <taxon>Nitrospirillum</taxon>
    </lineage>
</organism>
<comment type="subcellular location">
    <subcellularLocation>
        <location evidence="1">Membrane</location>
        <topology evidence="1">Single-pass membrane protein</topology>
    </subcellularLocation>
</comment>
<evidence type="ECO:0000313" key="8">
    <source>
        <dbReference type="Proteomes" id="UP000319859"/>
    </source>
</evidence>
<keyword evidence="4" id="KW-0472">Membrane</keyword>
<protein>
    <submittedName>
        <fullName evidence="7">TonB family protein</fullName>
    </submittedName>
</protein>
<dbReference type="GO" id="GO:0055085">
    <property type="term" value="P:transmembrane transport"/>
    <property type="evidence" value="ECO:0007669"/>
    <property type="project" value="InterPro"/>
</dbReference>
<reference evidence="7 8" key="1">
    <citation type="submission" date="2019-06" db="EMBL/GenBank/DDBJ databases">
        <title>Genomic Encyclopedia of Type Strains, Phase IV (KMG-V): Genome sequencing to study the core and pangenomes of soil and plant-associated prokaryotes.</title>
        <authorList>
            <person name="Whitman W."/>
        </authorList>
    </citation>
    <scope>NUCLEOTIDE SEQUENCE [LARGE SCALE GENOMIC DNA]</scope>
    <source>
        <strain evidence="7 8">BR 11880</strain>
    </source>
</reference>
<dbReference type="PROSITE" id="PS52015">
    <property type="entry name" value="TONB_CTD"/>
    <property type="match status" value="1"/>
</dbReference>
<evidence type="ECO:0000256" key="3">
    <source>
        <dbReference type="ARBA" id="ARBA00022989"/>
    </source>
</evidence>